<name>K1WGP9_MARBU</name>
<dbReference type="KEGG" id="mbe:MBM_05194"/>
<feature type="signal peptide" evidence="2">
    <location>
        <begin position="1"/>
        <end position="18"/>
    </location>
</feature>
<evidence type="ECO:0000256" key="1">
    <source>
        <dbReference type="SAM" id="MobiDB-lite"/>
    </source>
</evidence>
<organism evidence="3 4">
    <name type="scientific">Marssonina brunnea f. sp. multigermtubi (strain MB_m1)</name>
    <name type="common">Marssonina leaf spot fungus</name>
    <dbReference type="NCBI Taxonomy" id="1072389"/>
    <lineage>
        <taxon>Eukaryota</taxon>
        <taxon>Fungi</taxon>
        <taxon>Dikarya</taxon>
        <taxon>Ascomycota</taxon>
        <taxon>Pezizomycotina</taxon>
        <taxon>Leotiomycetes</taxon>
        <taxon>Helotiales</taxon>
        <taxon>Drepanopezizaceae</taxon>
        <taxon>Drepanopeziza</taxon>
    </lineage>
</organism>
<evidence type="ECO:0000256" key="2">
    <source>
        <dbReference type="SAM" id="SignalP"/>
    </source>
</evidence>
<dbReference type="AlphaFoldDB" id="K1WGP9"/>
<evidence type="ECO:0000313" key="4">
    <source>
        <dbReference type="Proteomes" id="UP000006753"/>
    </source>
</evidence>
<feature type="compositionally biased region" description="Polar residues" evidence="1">
    <location>
        <begin position="309"/>
        <end position="320"/>
    </location>
</feature>
<feature type="region of interest" description="Disordered" evidence="1">
    <location>
        <begin position="300"/>
        <end position="320"/>
    </location>
</feature>
<dbReference type="InParanoid" id="K1WGP9"/>
<dbReference type="HOGENOM" id="CLU_676297_0_0_1"/>
<accession>K1WGP9</accession>
<dbReference type="OrthoDB" id="3512139at2759"/>
<protein>
    <submittedName>
        <fullName evidence="3">Uncharacterized protein</fullName>
    </submittedName>
</protein>
<feature type="compositionally biased region" description="Polar residues" evidence="1">
    <location>
        <begin position="375"/>
        <end position="386"/>
    </location>
</feature>
<sequence>MYLAKAFFVAVVSSWALAIPSDGFALERKEVAGKKHKKPKSKALPFPSELPGIEQYDWRERPWTHYVDHKILDKMYPVKWDQVNIDHDDIVTPSLPPDVKIPTPFLPTNDEKVKELYFKALAAYFEDRDKPEKNKTAELSQKWQDVNDFNEKAICYYSTHAFNLRCAKKEDAKARRWQIIKFRHRYHKLKNKLIDEMRVEGLVNFGRELADYLQVTGQTFGASAGDGRTVPSRRGETGPINSYFLSLSFLSVLSIVASLLSPLASRPDPLESRRSQHLGTRLQDRTRVRLHEIFRADADAAIHSKASPKPQTRPAQPRQSNLASANALFILCTEVQRFSPDTRTAPLALPIALAIPAPAPVAEPPSWDHSASIPDRTNTSHQSPRTRSAGLDQGCRKLPLQRSRLRA</sequence>
<gene>
    <name evidence="3" type="ORF">MBM_05194</name>
</gene>
<evidence type="ECO:0000313" key="3">
    <source>
        <dbReference type="EMBL" id="EKD16725.1"/>
    </source>
</evidence>
<keyword evidence="2" id="KW-0732">Signal</keyword>
<dbReference type="Proteomes" id="UP000006753">
    <property type="component" value="Unassembled WGS sequence"/>
</dbReference>
<reference evidence="3 4" key="1">
    <citation type="journal article" date="2012" name="BMC Genomics">
        <title>Sequencing the genome of Marssonina brunnea reveals fungus-poplar co-evolution.</title>
        <authorList>
            <person name="Zhu S."/>
            <person name="Cao Y.-Z."/>
            <person name="Jiang C."/>
            <person name="Tan B.-Y."/>
            <person name="Wang Z."/>
            <person name="Feng S."/>
            <person name="Zhang L."/>
            <person name="Su X.-H."/>
            <person name="Brejova B."/>
            <person name="Vinar T."/>
            <person name="Xu M."/>
            <person name="Wang M.-X."/>
            <person name="Zhang S.-G."/>
            <person name="Huang M.-R."/>
            <person name="Wu R."/>
            <person name="Zhou Y."/>
        </authorList>
    </citation>
    <scope>NUCLEOTIDE SEQUENCE [LARGE SCALE GENOMIC DNA]</scope>
    <source>
        <strain evidence="3 4">MB_m1</strain>
    </source>
</reference>
<feature type="region of interest" description="Disordered" evidence="1">
    <location>
        <begin position="362"/>
        <end position="407"/>
    </location>
</feature>
<proteinExistence type="predicted"/>
<feature type="chain" id="PRO_5003854403" evidence="2">
    <location>
        <begin position="19"/>
        <end position="407"/>
    </location>
</feature>
<dbReference type="EMBL" id="JH921438">
    <property type="protein sequence ID" value="EKD16725.1"/>
    <property type="molecule type" value="Genomic_DNA"/>
</dbReference>
<dbReference type="GeneID" id="18761129"/>
<keyword evidence="4" id="KW-1185">Reference proteome</keyword>